<dbReference type="EC" id="1.1.1.303" evidence="8"/>
<evidence type="ECO:0000256" key="3">
    <source>
        <dbReference type="ARBA" id="ARBA00022833"/>
    </source>
</evidence>
<dbReference type="Pfam" id="PF00107">
    <property type="entry name" value="ADH_zinc_N"/>
    <property type="match status" value="1"/>
</dbReference>
<keyword evidence="4 8" id="KW-0560">Oxidoreductase</keyword>
<organism evidence="8 9">
    <name type="scientific">Subtercola frigoramans</name>
    <dbReference type="NCBI Taxonomy" id="120298"/>
    <lineage>
        <taxon>Bacteria</taxon>
        <taxon>Bacillati</taxon>
        <taxon>Actinomycetota</taxon>
        <taxon>Actinomycetes</taxon>
        <taxon>Micrococcales</taxon>
        <taxon>Microbacteriaceae</taxon>
        <taxon>Subtercola</taxon>
    </lineage>
</organism>
<dbReference type="InterPro" id="IPR013154">
    <property type="entry name" value="ADH-like_N"/>
</dbReference>
<evidence type="ECO:0000259" key="6">
    <source>
        <dbReference type="Pfam" id="PF00107"/>
    </source>
</evidence>
<comment type="cofactor">
    <cofactor evidence="1 5">
        <name>Zn(2+)</name>
        <dbReference type="ChEBI" id="CHEBI:29105"/>
    </cofactor>
</comment>
<dbReference type="SUPFAM" id="SSF50129">
    <property type="entry name" value="GroES-like"/>
    <property type="match status" value="1"/>
</dbReference>
<dbReference type="Proteomes" id="UP000776164">
    <property type="component" value="Unassembled WGS sequence"/>
</dbReference>
<evidence type="ECO:0000256" key="2">
    <source>
        <dbReference type="ARBA" id="ARBA00022723"/>
    </source>
</evidence>
<dbReference type="GO" id="GO:0052587">
    <property type="term" value="F:diacetyl reductase ((R)-acetoin forming) (NAD+) activity"/>
    <property type="evidence" value="ECO:0007669"/>
    <property type="project" value="UniProtKB-EC"/>
</dbReference>
<dbReference type="Gene3D" id="3.90.180.10">
    <property type="entry name" value="Medium-chain alcohol dehydrogenases, catalytic domain"/>
    <property type="match status" value="1"/>
</dbReference>
<evidence type="ECO:0000313" key="9">
    <source>
        <dbReference type="Proteomes" id="UP000776164"/>
    </source>
</evidence>
<feature type="domain" description="Alcohol dehydrogenase-like C-terminal" evidence="6">
    <location>
        <begin position="181"/>
        <end position="294"/>
    </location>
</feature>
<dbReference type="SUPFAM" id="SSF51735">
    <property type="entry name" value="NAD(P)-binding Rossmann-fold domains"/>
    <property type="match status" value="1"/>
</dbReference>
<evidence type="ECO:0000256" key="4">
    <source>
        <dbReference type="ARBA" id="ARBA00023002"/>
    </source>
</evidence>
<dbReference type="Gene3D" id="3.40.50.720">
    <property type="entry name" value="NAD(P)-binding Rossmann-like Domain"/>
    <property type="match status" value="1"/>
</dbReference>
<evidence type="ECO:0000259" key="7">
    <source>
        <dbReference type="Pfam" id="PF08240"/>
    </source>
</evidence>
<comment type="similarity">
    <text evidence="5">Belongs to the zinc-containing alcohol dehydrogenase family.</text>
</comment>
<dbReference type="EC" id="1.1.1.-" evidence="8"/>
<keyword evidence="2 5" id="KW-0479">Metal-binding</keyword>
<protein>
    <submittedName>
        <fullName evidence="8">(R,R)-butanediol dehydrogenase/meso-butanediol dehydrogenase/diacetyl reductase</fullName>
        <ecNumber evidence="8">1.1.1.-</ecNumber>
        <ecNumber evidence="8">1.1.1.303</ecNumber>
        <ecNumber evidence="8">1.1.1.4</ecNumber>
    </submittedName>
</protein>
<reference evidence="8 9" key="1">
    <citation type="submission" date="2021-01" db="EMBL/GenBank/DDBJ databases">
        <title>Sequencing the genomes of 1000 actinobacteria strains.</title>
        <authorList>
            <person name="Klenk H.-P."/>
        </authorList>
    </citation>
    <scope>NUCLEOTIDE SEQUENCE [LARGE SCALE GENOMIC DNA]</scope>
    <source>
        <strain evidence="8 9">DSM 13057</strain>
    </source>
</reference>
<dbReference type="InterPro" id="IPR013149">
    <property type="entry name" value="ADH-like_C"/>
</dbReference>
<comment type="caution">
    <text evidence="8">The sequence shown here is derived from an EMBL/GenBank/DDBJ whole genome shotgun (WGS) entry which is preliminary data.</text>
</comment>
<evidence type="ECO:0000256" key="1">
    <source>
        <dbReference type="ARBA" id="ARBA00001947"/>
    </source>
</evidence>
<dbReference type="RefSeq" id="WP_205106407.1">
    <property type="nucleotide sequence ID" value="NZ_BAAAHT010000018.1"/>
</dbReference>
<feature type="domain" description="Alcohol dehydrogenase-like N-terminal" evidence="7">
    <location>
        <begin position="24"/>
        <end position="142"/>
    </location>
</feature>
<dbReference type="GO" id="GO:0000721">
    <property type="term" value="F:(R,R)-butanediol dehydrogenase activity"/>
    <property type="evidence" value="ECO:0007669"/>
    <property type="project" value="UniProtKB-EC"/>
</dbReference>
<evidence type="ECO:0000313" key="8">
    <source>
        <dbReference type="EMBL" id="MBM7470690.1"/>
    </source>
</evidence>
<dbReference type="PANTHER" id="PTHR43401">
    <property type="entry name" value="L-THREONINE 3-DEHYDROGENASE"/>
    <property type="match status" value="1"/>
</dbReference>
<dbReference type="PROSITE" id="PS00059">
    <property type="entry name" value="ADH_ZINC"/>
    <property type="match status" value="1"/>
</dbReference>
<gene>
    <name evidence="8" type="ORF">JOE66_000324</name>
</gene>
<dbReference type="EC" id="1.1.1.4" evidence="8"/>
<accession>A0ABS2L1P7</accession>
<keyword evidence="9" id="KW-1185">Reference proteome</keyword>
<dbReference type="Pfam" id="PF08240">
    <property type="entry name" value="ADH_N"/>
    <property type="match status" value="1"/>
</dbReference>
<sequence length="371" mass="38424">MRAAVYHGDHDVRLAEVPAPERKQGEALIKVLRSGMCGTDATEWKAGPIIFPIGLEHPVSHHSGPMIPGHEFVGEIVETGADSRFAVGDLVASGAGISCGTCARCLEGRTNLCLNYYTLGLNVDGGMAEFVSCPERALVALPPGLSLDLAGLAQPLAVGLHAARRSGAVDGDTVVIIGAGAIGSFVLAGVTSLAQVDVTVIDFDGPRLDRALRLGATRVVAAGPDARASVLDAVGPRGADVVIEASGAPGQLNHAISLVRNGGTILQVGLPSSEQTVDIHALVMREITVRTTLAHVCGDDLGPALDVLSSTNLGPELLEGVLPLDDLAAQLERLATGRLDGKVLFDPTLRAAEHNLATPTTTQKTNEQNER</sequence>
<name>A0ABS2L1P7_9MICO</name>
<dbReference type="EMBL" id="JAFBBU010000001">
    <property type="protein sequence ID" value="MBM7470690.1"/>
    <property type="molecule type" value="Genomic_DNA"/>
</dbReference>
<dbReference type="InterPro" id="IPR011032">
    <property type="entry name" value="GroES-like_sf"/>
</dbReference>
<dbReference type="InterPro" id="IPR002328">
    <property type="entry name" value="ADH_Zn_CS"/>
</dbReference>
<dbReference type="PANTHER" id="PTHR43401:SF2">
    <property type="entry name" value="L-THREONINE 3-DEHYDROGENASE"/>
    <property type="match status" value="1"/>
</dbReference>
<dbReference type="InterPro" id="IPR050129">
    <property type="entry name" value="Zn_alcohol_dh"/>
</dbReference>
<dbReference type="InterPro" id="IPR036291">
    <property type="entry name" value="NAD(P)-bd_dom_sf"/>
</dbReference>
<evidence type="ECO:0000256" key="5">
    <source>
        <dbReference type="RuleBase" id="RU361277"/>
    </source>
</evidence>
<proteinExistence type="inferred from homology"/>
<keyword evidence="3 5" id="KW-0862">Zinc</keyword>